<evidence type="ECO:0000256" key="3">
    <source>
        <dbReference type="ARBA" id="ARBA00022840"/>
    </source>
</evidence>
<dbReference type="Gene3D" id="3.80.10.10">
    <property type="entry name" value="Ribonuclease Inhibitor"/>
    <property type="match status" value="1"/>
</dbReference>
<dbReference type="GO" id="GO:0034605">
    <property type="term" value="P:cellular response to heat"/>
    <property type="evidence" value="ECO:0007669"/>
    <property type="project" value="TreeGrafter"/>
</dbReference>
<dbReference type="SUPFAM" id="SSF52058">
    <property type="entry name" value="L domain-like"/>
    <property type="match status" value="1"/>
</dbReference>
<evidence type="ECO:0000256" key="1">
    <source>
        <dbReference type="ARBA" id="ARBA00022737"/>
    </source>
</evidence>
<dbReference type="GO" id="GO:0016887">
    <property type="term" value="F:ATP hydrolysis activity"/>
    <property type="evidence" value="ECO:0007669"/>
    <property type="project" value="TreeGrafter"/>
</dbReference>
<dbReference type="GO" id="GO:0005737">
    <property type="term" value="C:cytoplasm"/>
    <property type="evidence" value="ECO:0007669"/>
    <property type="project" value="TreeGrafter"/>
</dbReference>
<evidence type="ECO:0000256" key="2">
    <source>
        <dbReference type="ARBA" id="ARBA00022741"/>
    </source>
</evidence>
<keyword evidence="1" id="KW-0677">Repeat</keyword>
<dbReference type="Gene3D" id="3.40.50.300">
    <property type="entry name" value="P-loop containing nucleotide triphosphate hydrolases"/>
    <property type="match status" value="1"/>
</dbReference>
<keyword evidence="2" id="KW-0547">Nucleotide-binding</keyword>
<dbReference type="AlphaFoldDB" id="A0A0B0MXT8"/>
<comment type="caution">
    <text evidence="4">The sequence shown here is derived from an EMBL/GenBank/DDBJ whole genome shotgun (WGS) entry which is preliminary data.</text>
</comment>
<dbReference type="InterPro" id="IPR050130">
    <property type="entry name" value="ClpA_ClpB"/>
</dbReference>
<reference evidence="5" key="1">
    <citation type="submission" date="2014-09" db="EMBL/GenBank/DDBJ databases">
        <authorList>
            <person name="Mudge J."/>
            <person name="Ramaraj T."/>
            <person name="Lindquist I.E."/>
            <person name="Bharti A.K."/>
            <person name="Sundararajan A."/>
            <person name="Cameron C.T."/>
            <person name="Woodward J.E."/>
            <person name="May G.D."/>
            <person name="Brubaker C."/>
            <person name="Broadhvest J."/>
            <person name="Wilkins T.A."/>
        </authorList>
    </citation>
    <scope>NUCLEOTIDE SEQUENCE</scope>
    <source>
        <strain evidence="5">cv. AKA8401</strain>
    </source>
</reference>
<dbReference type="EMBL" id="JRRC01425409">
    <property type="protein sequence ID" value="KHG05187.1"/>
    <property type="molecule type" value="Genomic_DNA"/>
</dbReference>
<organism evidence="4 5">
    <name type="scientific">Gossypium arboreum</name>
    <name type="common">Tree cotton</name>
    <name type="synonym">Gossypium nanking</name>
    <dbReference type="NCBI Taxonomy" id="29729"/>
    <lineage>
        <taxon>Eukaryota</taxon>
        <taxon>Viridiplantae</taxon>
        <taxon>Streptophyta</taxon>
        <taxon>Embryophyta</taxon>
        <taxon>Tracheophyta</taxon>
        <taxon>Spermatophyta</taxon>
        <taxon>Magnoliopsida</taxon>
        <taxon>eudicotyledons</taxon>
        <taxon>Gunneridae</taxon>
        <taxon>Pentapetalae</taxon>
        <taxon>rosids</taxon>
        <taxon>malvids</taxon>
        <taxon>Malvales</taxon>
        <taxon>Malvaceae</taxon>
        <taxon>Malvoideae</taxon>
        <taxon>Gossypium</taxon>
    </lineage>
</organism>
<accession>A0A0B0MXT8</accession>
<dbReference type="GO" id="GO:0005524">
    <property type="term" value="F:ATP binding"/>
    <property type="evidence" value="ECO:0007669"/>
    <property type="project" value="UniProtKB-KW"/>
</dbReference>
<dbReference type="SUPFAM" id="SSF52540">
    <property type="entry name" value="P-loop containing nucleoside triphosphate hydrolases"/>
    <property type="match status" value="1"/>
</dbReference>
<keyword evidence="3" id="KW-0067">ATP-binding</keyword>
<evidence type="ECO:0000313" key="4">
    <source>
        <dbReference type="EMBL" id="KHG05187.1"/>
    </source>
</evidence>
<dbReference type="PANTHER" id="PTHR11638:SF155">
    <property type="entry name" value="CHAPERONE PROTEIN CLPC1, CHLOROPLASTIC-LIKE"/>
    <property type="match status" value="1"/>
</dbReference>
<protein>
    <submittedName>
        <fullName evidence="4">Chaperone ClpC1, chloroplastic-like protein</fullName>
    </submittedName>
</protein>
<name>A0A0B0MXT8_GOSAR</name>
<dbReference type="InterPro" id="IPR032675">
    <property type="entry name" value="LRR_dom_sf"/>
</dbReference>
<sequence length="342" mass="38255">MNKGVEGSLVVTEADIQHIVSSWTGIPVEKVSTDEFDRLLKMEETLHKRVVGQDEAVKAINRAIRRARVGLKNPRPIASFIYSGPTGVGNSELAKNLQYLIDEKENNNTINNVCLLEHLDISDCHSLIWLSSTDISFPEEGFPTNLTSLKVSKEPRIYTSLIEWGFNRLTSLPELIISGEGCPNVVSFPEEGIVITLPPLTFIFIQKFENLEYMWFMGFQHLTSLQQLQIYTCPKLTSLPEKDMLLSLEHLLIYNCPLLEEGINGGIQYTLQHGIRELKLTLTQQSSLSCNLGFSLIEGQMVPLGIPLGDKALNGGHLKRAIPAYGHSNSTTSLVWFGFELR</sequence>
<dbReference type="PANTHER" id="PTHR11638">
    <property type="entry name" value="ATP-DEPENDENT CLP PROTEASE"/>
    <property type="match status" value="1"/>
</dbReference>
<evidence type="ECO:0000313" key="5">
    <source>
        <dbReference type="Proteomes" id="UP000032142"/>
    </source>
</evidence>
<dbReference type="Proteomes" id="UP000032142">
    <property type="component" value="Unassembled WGS sequence"/>
</dbReference>
<dbReference type="InterPro" id="IPR027417">
    <property type="entry name" value="P-loop_NTPase"/>
</dbReference>
<keyword evidence="5" id="KW-1185">Reference proteome</keyword>
<gene>
    <name evidence="4" type="ORF">F383_30770</name>
</gene>
<proteinExistence type="predicted"/>